<dbReference type="AlphaFoldDB" id="A0A6P6FMQ5"/>
<dbReference type="InterPro" id="IPR002401">
    <property type="entry name" value="Cyt_P450_E_grp-I"/>
</dbReference>
<keyword evidence="5 14" id="KW-0812">Transmembrane</keyword>
<keyword evidence="10 13" id="KW-0503">Monooxygenase</keyword>
<dbReference type="InterPro" id="IPR052306">
    <property type="entry name" value="CYP450_71D"/>
</dbReference>
<name>A0A6P6FMQ5_ZIZJJ</name>
<dbReference type="FunFam" id="1.10.630.10:FF:000008">
    <property type="entry name" value="Cytochrome P450 71D8"/>
    <property type="match status" value="1"/>
</dbReference>
<keyword evidence="7 14" id="KW-1133">Transmembrane helix</keyword>
<evidence type="ECO:0000256" key="3">
    <source>
        <dbReference type="ARBA" id="ARBA00010617"/>
    </source>
</evidence>
<dbReference type="Pfam" id="PF00067">
    <property type="entry name" value="p450"/>
    <property type="match status" value="1"/>
</dbReference>
<dbReference type="PRINTS" id="PR00463">
    <property type="entry name" value="EP450I"/>
</dbReference>
<evidence type="ECO:0000256" key="10">
    <source>
        <dbReference type="ARBA" id="ARBA00023033"/>
    </source>
</evidence>
<evidence type="ECO:0000256" key="8">
    <source>
        <dbReference type="ARBA" id="ARBA00023002"/>
    </source>
</evidence>
<dbReference type="InterPro" id="IPR017972">
    <property type="entry name" value="Cyt_P450_CS"/>
</dbReference>
<evidence type="ECO:0000256" key="7">
    <source>
        <dbReference type="ARBA" id="ARBA00022989"/>
    </source>
</evidence>
<evidence type="ECO:0000256" key="1">
    <source>
        <dbReference type="ARBA" id="ARBA00001971"/>
    </source>
</evidence>
<comment type="similarity">
    <text evidence="3 13">Belongs to the cytochrome P450 family.</text>
</comment>
<evidence type="ECO:0000256" key="13">
    <source>
        <dbReference type="RuleBase" id="RU000461"/>
    </source>
</evidence>
<evidence type="ECO:0000256" key="4">
    <source>
        <dbReference type="ARBA" id="ARBA00022617"/>
    </source>
</evidence>
<comment type="cofactor">
    <cofactor evidence="1 12">
        <name>heme</name>
        <dbReference type="ChEBI" id="CHEBI:30413"/>
    </cofactor>
</comment>
<dbReference type="PANTHER" id="PTHR47953:SF19">
    <property type="entry name" value="OS06G0641600 PROTEIN"/>
    <property type="match status" value="1"/>
</dbReference>
<dbReference type="Gene3D" id="1.10.630.10">
    <property type="entry name" value="Cytochrome P450"/>
    <property type="match status" value="1"/>
</dbReference>
<organism evidence="15">
    <name type="scientific">Ziziphus jujuba</name>
    <name type="common">Chinese jujube</name>
    <name type="synonym">Ziziphus sativa</name>
    <dbReference type="NCBI Taxonomy" id="326968"/>
    <lineage>
        <taxon>Eukaryota</taxon>
        <taxon>Viridiplantae</taxon>
        <taxon>Streptophyta</taxon>
        <taxon>Embryophyta</taxon>
        <taxon>Tracheophyta</taxon>
        <taxon>Spermatophyta</taxon>
        <taxon>Magnoliopsida</taxon>
        <taxon>eudicotyledons</taxon>
        <taxon>Gunneridae</taxon>
        <taxon>Pentapetalae</taxon>
        <taxon>rosids</taxon>
        <taxon>fabids</taxon>
        <taxon>Rosales</taxon>
        <taxon>Rhamnaceae</taxon>
        <taxon>Paliureae</taxon>
        <taxon>Ziziphus</taxon>
    </lineage>
</organism>
<dbReference type="GeneID" id="112489142"/>
<accession>A0A6P6FMQ5</accession>
<evidence type="ECO:0000256" key="9">
    <source>
        <dbReference type="ARBA" id="ARBA00023004"/>
    </source>
</evidence>
<dbReference type="GO" id="GO:0016705">
    <property type="term" value="F:oxidoreductase activity, acting on paired donors, with incorporation or reduction of molecular oxygen"/>
    <property type="evidence" value="ECO:0007669"/>
    <property type="project" value="InterPro"/>
</dbReference>
<keyword evidence="9 12" id="KW-0408">Iron</keyword>
<dbReference type="InterPro" id="IPR036396">
    <property type="entry name" value="Cyt_P450_sf"/>
</dbReference>
<keyword evidence="8 13" id="KW-0560">Oxidoreductase</keyword>
<evidence type="ECO:0000256" key="6">
    <source>
        <dbReference type="ARBA" id="ARBA00022723"/>
    </source>
</evidence>
<evidence type="ECO:0000256" key="2">
    <source>
        <dbReference type="ARBA" id="ARBA00004167"/>
    </source>
</evidence>
<evidence type="ECO:0000256" key="5">
    <source>
        <dbReference type="ARBA" id="ARBA00022692"/>
    </source>
</evidence>
<dbReference type="SUPFAM" id="SSF48264">
    <property type="entry name" value="Cytochrome P450"/>
    <property type="match status" value="1"/>
</dbReference>
<feature type="binding site" description="axial binding residue" evidence="12">
    <location>
        <position position="464"/>
    </location>
    <ligand>
        <name>heme</name>
        <dbReference type="ChEBI" id="CHEBI:30413"/>
    </ligand>
    <ligandPart>
        <name>Fe</name>
        <dbReference type="ChEBI" id="CHEBI:18248"/>
    </ligandPart>
</feature>
<comment type="subcellular location">
    <subcellularLocation>
        <location evidence="2">Membrane</location>
        <topology evidence="2">Single-pass membrane protein</topology>
    </subcellularLocation>
</comment>
<keyword evidence="4 12" id="KW-0349">Heme</keyword>
<dbReference type="PRINTS" id="PR00385">
    <property type="entry name" value="P450"/>
</dbReference>
<dbReference type="KEGG" id="zju:112489142"/>
<dbReference type="CDD" id="cd11072">
    <property type="entry name" value="CYP71-like"/>
    <property type="match status" value="1"/>
</dbReference>
<feature type="transmembrane region" description="Helical" evidence="14">
    <location>
        <begin position="20"/>
        <end position="43"/>
    </location>
</feature>
<dbReference type="PROSITE" id="PS00086">
    <property type="entry name" value="CYTOCHROME_P450"/>
    <property type="match status" value="1"/>
</dbReference>
<dbReference type="GO" id="GO:0004497">
    <property type="term" value="F:monooxygenase activity"/>
    <property type="evidence" value="ECO:0007669"/>
    <property type="project" value="UniProtKB-KW"/>
</dbReference>
<evidence type="ECO:0000256" key="11">
    <source>
        <dbReference type="ARBA" id="ARBA00023136"/>
    </source>
</evidence>
<dbReference type="RefSeq" id="XP_024923018.3">
    <property type="nucleotide sequence ID" value="XM_025067250.3"/>
</dbReference>
<dbReference type="InterPro" id="IPR001128">
    <property type="entry name" value="Cyt_P450"/>
</dbReference>
<evidence type="ECO:0000256" key="14">
    <source>
        <dbReference type="SAM" id="Phobius"/>
    </source>
</evidence>
<proteinExistence type="inferred from homology"/>
<protein>
    <submittedName>
        <fullName evidence="15">Desmethyl-deoxy-podophyllotoxin synthase-like</fullName>
    </submittedName>
</protein>
<evidence type="ECO:0000256" key="12">
    <source>
        <dbReference type="PIRSR" id="PIRSR602401-1"/>
    </source>
</evidence>
<dbReference type="PANTHER" id="PTHR47953">
    <property type="entry name" value="OS08G0105600 PROTEIN"/>
    <property type="match status" value="1"/>
</dbReference>
<evidence type="ECO:0000313" key="15">
    <source>
        <dbReference type="RefSeq" id="XP_024923018.3"/>
    </source>
</evidence>
<keyword evidence="11 14" id="KW-0472">Membrane</keyword>
<dbReference type="GO" id="GO:0005506">
    <property type="term" value="F:iron ion binding"/>
    <property type="evidence" value="ECO:0007669"/>
    <property type="project" value="InterPro"/>
</dbReference>
<keyword evidence="6 12" id="KW-0479">Metal-binding</keyword>
<gene>
    <name evidence="15" type="primary">LOC112489142</name>
</gene>
<sequence length="529" mass="60341">MRNFCREKDTQTGAVLPMFIMLQFSSFHFLFTVLLFLLLLVMLTKKTKAKNLVSKLPPGPQKLPIIGNLHQLAGSLPYYSLRDLAKKYGPIMHLHLGEVSAIVISSPEAAREVLKTHELVFAQRPEVLAIQLISYDHPGLIFSPYGNYWRQMRKICVYELLSAKRVGFFRSVREEEVCSLVESISSSHELPINLSKMIFSLTNIVISRTAFGKKSRGQDEFKPLLKELIKYSAGFHTPDLFPSVKFLSLLIGMKPALQRIHKKLNKILDDIINDHKMKIKSNFTSNEEPDGEDLVDVLLRLQESSALGFEITTDHIKIVILDIFIAGTETAATTLEWAMAELMRNPKIMERAQDEVRQVLGRNTRISENNIQKLDYLKSVVKETLRLHPPLPLVPRESREKCVIEGFEIPSKTRILVNAWALGRDPEHWMNSDCFWPERFLSSSIDFKGTNFEFIPFGAGRRICPGISFGLANVELALAQLLYHFDWELPDGIKPAELDMTETFGVTCKIRNDLYLLATPFVPFLNKEH</sequence>
<dbReference type="GO" id="GO:0020037">
    <property type="term" value="F:heme binding"/>
    <property type="evidence" value="ECO:0007669"/>
    <property type="project" value="InterPro"/>
</dbReference>
<dbReference type="GO" id="GO:0016020">
    <property type="term" value="C:membrane"/>
    <property type="evidence" value="ECO:0007669"/>
    <property type="project" value="UniProtKB-SubCell"/>
</dbReference>
<reference evidence="15" key="1">
    <citation type="submission" date="2025-05" db="UniProtKB">
        <authorList>
            <consortium name="RefSeq"/>
        </authorList>
    </citation>
    <scope>IDENTIFICATION</scope>
    <source>
        <tissue evidence="15">Seedling</tissue>
    </source>
</reference>